<feature type="signal peptide" evidence="8">
    <location>
        <begin position="1"/>
        <end position="23"/>
    </location>
</feature>
<keyword evidence="7" id="KW-0812">Transmembrane</keyword>
<feature type="domain" description="Ig-like" evidence="9">
    <location>
        <begin position="206"/>
        <end position="296"/>
    </location>
</feature>
<dbReference type="InterPro" id="IPR036179">
    <property type="entry name" value="Ig-like_dom_sf"/>
</dbReference>
<accession>A0A8B8C526</accession>
<sequence length="784" mass="87604">MDKMISVPYQLLVICVILCAALANGGAFHITKMYMDGDVLFTWNVNNTEGYNISITKDNAGRYWKHVNNTQYTVKNAWSYTTIEINVHRLKGEQVGTSTYTVKKKISQTGQSITLSWSSAFFPSAGVYTIYHTNIVNRSIIDVTSSGVTKMQKEKYEYHSYPYNSTDISFEIKNVSLEDAGYYAGGATSKAAWLEGGILLIVNDKPSKPTIKGNLTITVDSFLELHCSSQSHSAPEYYTKLVSLHFMWFLNNTKLTNEYNSTLRRYVSRADRNSQYSCIVKKDIVESAQSDPVQINLLYGPDTLKISPSVNKNTKLSIKEGEALGPYDCSTDCNPPCDVTWQYADTGGHVHKVNSSKNTARLNLIVNRTIILFSCVGTYNHSLKLEQNMSLIVQYLDETQAIVNGRRYPSQIVLEENKTLQLSCYGNGNPNPTIRLSKHNDVIKTLETFSDKWLNHTIERLQCSDSDTYKCTSASAGFQNKERRITVSVQCKLRLDTSSSIKTQYSAVVGEGVIPVDVPVIANPAPLQSNVTWSGPTESIKVNSAVTRRDAAANYKYNIRGSISIDNEQRIGNYTMMYNGEEIITIIIYAFNGLPQKSSGQNTVVVLGSAVGVTVGVLILTVLAAVFFLKRKKVEIIRKSILIENAIALEGIEQPSDDYAVVDKTPIDFQKFENDATIEDTDHMEMYANTAKEIPKGGKTNKKMMNKKIRKTSRPPKEVLPEDSASPEENPDGLLYIDVDFANEQENPDTDEKPVIHGDENRTDYSSVDFSKKLPAEQETRKNK</sequence>
<feature type="transmembrane region" description="Helical" evidence="7">
    <location>
        <begin position="604"/>
        <end position="629"/>
    </location>
</feature>
<evidence type="ECO:0000313" key="10">
    <source>
        <dbReference type="Proteomes" id="UP000694844"/>
    </source>
</evidence>
<evidence type="ECO:0000256" key="4">
    <source>
        <dbReference type="ARBA" id="ARBA00023180"/>
    </source>
</evidence>
<dbReference type="AlphaFoldDB" id="A0A8B8C526"/>
<dbReference type="Proteomes" id="UP000694844">
    <property type="component" value="Chromosome 9"/>
</dbReference>
<keyword evidence="10" id="KW-1185">Reference proteome</keyword>
<keyword evidence="4" id="KW-0325">Glycoprotein</keyword>
<dbReference type="Gene3D" id="2.60.40.10">
    <property type="entry name" value="Immunoglobulins"/>
    <property type="match status" value="2"/>
</dbReference>
<feature type="compositionally biased region" description="Basic residues" evidence="6">
    <location>
        <begin position="699"/>
        <end position="714"/>
    </location>
</feature>
<reference evidence="11" key="1">
    <citation type="submission" date="2025-08" db="UniProtKB">
        <authorList>
            <consortium name="RefSeq"/>
        </authorList>
    </citation>
    <scope>IDENTIFICATION</scope>
    <source>
        <tissue evidence="11">Whole sample</tissue>
    </source>
</reference>
<feature type="compositionally biased region" description="Basic and acidic residues" evidence="6">
    <location>
        <begin position="770"/>
        <end position="784"/>
    </location>
</feature>
<evidence type="ECO:0000256" key="5">
    <source>
        <dbReference type="ARBA" id="ARBA00023319"/>
    </source>
</evidence>
<organism evidence="10 11">
    <name type="scientific">Crassostrea virginica</name>
    <name type="common">Eastern oyster</name>
    <dbReference type="NCBI Taxonomy" id="6565"/>
    <lineage>
        <taxon>Eukaryota</taxon>
        <taxon>Metazoa</taxon>
        <taxon>Spiralia</taxon>
        <taxon>Lophotrochozoa</taxon>
        <taxon>Mollusca</taxon>
        <taxon>Bivalvia</taxon>
        <taxon>Autobranchia</taxon>
        <taxon>Pteriomorphia</taxon>
        <taxon>Ostreida</taxon>
        <taxon>Ostreoidea</taxon>
        <taxon>Ostreidae</taxon>
        <taxon>Crassostrea</taxon>
    </lineage>
</organism>
<dbReference type="InterPro" id="IPR013783">
    <property type="entry name" value="Ig-like_fold"/>
</dbReference>
<evidence type="ECO:0000256" key="8">
    <source>
        <dbReference type="SAM" id="SignalP"/>
    </source>
</evidence>
<dbReference type="RefSeq" id="XP_022310797.1">
    <property type="nucleotide sequence ID" value="XM_022455089.1"/>
</dbReference>
<keyword evidence="2 7" id="KW-0472">Membrane</keyword>
<feature type="compositionally biased region" description="Basic and acidic residues" evidence="6">
    <location>
        <begin position="750"/>
        <end position="763"/>
    </location>
</feature>
<dbReference type="InterPro" id="IPR007110">
    <property type="entry name" value="Ig-like_dom"/>
</dbReference>
<name>A0A8B8C526_CRAVI</name>
<keyword evidence="8" id="KW-0732">Signal</keyword>
<evidence type="ECO:0000256" key="6">
    <source>
        <dbReference type="SAM" id="MobiDB-lite"/>
    </source>
</evidence>
<evidence type="ECO:0000313" key="11">
    <source>
        <dbReference type="RefSeq" id="XP_022310797.1"/>
    </source>
</evidence>
<protein>
    <submittedName>
        <fullName evidence="11">Uncharacterized protein LOC111116097</fullName>
    </submittedName>
</protein>
<dbReference type="KEGG" id="cvn:111116097"/>
<keyword evidence="7" id="KW-1133">Transmembrane helix</keyword>
<dbReference type="GeneID" id="111116097"/>
<feature type="chain" id="PRO_5034843063" evidence="8">
    <location>
        <begin position="24"/>
        <end position="784"/>
    </location>
</feature>
<evidence type="ECO:0000256" key="3">
    <source>
        <dbReference type="ARBA" id="ARBA00023157"/>
    </source>
</evidence>
<dbReference type="Pfam" id="PF07679">
    <property type="entry name" value="I-set"/>
    <property type="match status" value="1"/>
</dbReference>
<evidence type="ECO:0000256" key="1">
    <source>
        <dbReference type="ARBA" id="ARBA00004479"/>
    </source>
</evidence>
<dbReference type="InterPro" id="IPR051275">
    <property type="entry name" value="Cell_adhesion_signaling"/>
</dbReference>
<feature type="region of interest" description="Disordered" evidence="6">
    <location>
        <begin position="694"/>
        <end position="784"/>
    </location>
</feature>
<evidence type="ECO:0000256" key="7">
    <source>
        <dbReference type="SAM" id="Phobius"/>
    </source>
</evidence>
<dbReference type="GO" id="GO:0005911">
    <property type="term" value="C:cell-cell junction"/>
    <property type="evidence" value="ECO:0007669"/>
    <property type="project" value="TreeGrafter"/>
</dbReference>
<gene>
    <name evidence="11" type="primary">LOC111116097</name>
</gene>
<evidence type="ECO:0000259" key="9">
    <source>
        <dbReference type="PROSITE" id="PS50835"/>
    </source>
</evidence>
<dbReference type="GO" id="GO:0050839">
    <property type="term" value="F:cell adhesion molecule binding"/>
    <property type="evidence" value="ECO:0007669"/>
    <property type="project" value="TreeGrafter"/>
</dbReference>
<proteinExistence type="predicted"/>
<evidence type="ECO:0000256" key="2">
    <source>
        <dbReference type="ARBA" id="ARBA00023136"/>
    </source>
</evidence>
<dbReference type="SMART" id="SM00409">
    <property type="entry name" value="IG"/>
    <property type="match status" value="2"/>
</dbReference>
<keyword evidence="3" id="KW-1015">Disulfide bond</keyword>
<dbReference type="PANTHER" id="PTHR11640">
    <property type="entry name" value="NEPHRIN"/>
    <property type="match status" value="1"/>
</dbReference>
<dbReference type="InterPro" id="IPR003599">
    <property type="entry name" value="Ig_sub"/>
</dbReference>
<dbReference type="SUPFAM" id="SSF48726">
    <property type="entry name" value="Immunoglobulin"/>
    <property type="match status" value="2"/>
</dbReference>
<dbReference type="OrthoDB" id="6159398at2759"/>
<comment type="subcellular location">
    <subcellularLocation>
        <location evidence="1">Membrane</location>
        <topology evidence="1">Single-pass type I membrane protein</topology>
    </subcellularLocation>
</comment>
<keyword evidence="5" id="KW-0393">Immunoglobulin domain</keyword>
<dbReference type="PANTHER" id="PTHR11640:SF164">
    <property type="entry name" value="MAM DOMAIN-CONTAINING GLYCOSYLPHOSPHATIDYLINOSITOL ANCHOR PROTEIN 1"/>
    <property type="match status" value="1"/>
</dbReference>
<dbReference type="InterPro" id="IPR013098">
    <property type="entry name" value="Ig_I-set"/>
</dbReference>
<dbReference type="GO" id="GO:0005886">
    <property type="term" value="C:plasma membrane"/>
    <property type="evidence" value="ECO:0007669"/>
    <property type="project" value="TreeGrafter"/>
</dbReference>
<dbReference type="GO" id="GO:0098609">
    <property type="term" value="P:cell-cell adhesion"/>
    <property type="evidence" value="ECO:0007669"/>
    <property type="project" value="TreeGrafter"/>
</dbReference>
<dbReference type="PROSITE" id="PS50835">
    <property type="entry name" value="IG_LIKE"/>
    <property type="match status" value="1"/>
</dbReference>